<dbReference type="NCBIfam" id="NF005926">
    <property type="entry name" value="PRK07940.1"/>
    <property type="match status" value="1"/>
</dbReference>
<evidence type="ECO:0000256" key="5">
    <source>
        <dbReference type="ARBA" id="ARBA00022705"/>
    </source>
</evidence>
<dbReference type="EMBL" id="CP024932">
    <property type="protein sequence ID" value="ATZ09260.1"/>
    <property type="molecule type" value="Genomic_DNA"/>
</dbReference>
<keyword evidence="5" id="KW-0235">DNA replication</keyword>
<reference evidence="9 10" key="1">
    <citation type="submission" date="2017-11" db="EMBL/GenBank/DDBJ databases">
        <title>Whole genome sequencing of cultured pathogen.</title>
        <authorList>
            <person name="Hoffmann M."/>
            <person name="Sanchez M."/>
            <person name="Timme R."/>
            <person name="Nudel K."/>
            <person name="Bry L."/>
        </authorList>
    </citation>
    <scope>NUCLEOTIDE SEQUENCE [LARGE SCALE GENOMIC DNA]</scope>
    <source>
        <strain evidence="9 10">216</strain>
    </source>
</reference>
<accession>A0ABC8CPK5</accession>
<evidence type="ECO:0000256" key="7">
    <source>
        <dbReference type="ARBA" id="ARBA00049244"/>
    </source>
</evidence>
<dbReference type="AlphaFoldDB" id="A0ABC8CPK5"/>
<dbReference type="GO" id="GO:0006260">
    <property type="term" value="P:DNA replication"/>
    <property type="evidence" value="ECO:0007669"/>
    <property type="project" value="UniProtKB-KW"/>
</dbReference>
<name>A0ABC8CPK5_CORST</name>
<evidence type="ECO:0000313" key="10">
    <source>
        <dbReference type="Proteomes" id="UP000231994"/>
    </source>
</evidence>
<dbReference type="InterPro" id="IPR050238">
    <property type="entry name" value="DNA_Rep/Repair_Clamp_Loader"/>
</dbReference>
<dbReference type="EC" id="2.7.7.7" evidence="1"/>
<evidence type="ECO:0000256" key="1">
    <source>
        <dbReference type="ARBA" id="ARBA00012417"/>
    </source>
</evidence>
<evidence type="ECO:0000256" key="4">
    <source>
        <dbReference type="ARBA" id="ARBA00022695"/>
    </source>
</evidence>
<evidence type="ECO:0000256" key="3">
    <source>
        <dbReference type="ARBA" id="ARBA00022679"/>
    </source>
</evidence>
<keyword evidence="4" id="KW-0548">Nucleotidyltransferase</keyword>
<dbReference type="InterPro" id="IPR015199">
    <property type="entry name" value="DNA_pol_III_delta_C"/>
</dbReference>
<comment type="catalytic activity">
    <reaction evidence="7">
        <text>DNA(n) + a 2'-deoxyribonucleoside 5'-triphosphate = DNA(n+1) + diphosphate</text>
        <dbReference type="Rhea" id="RHEA:22508"/>
        <dbReference type="Rhea" id="RHEA-COMP:17339"/>
        <dbReference type="Rhea" id="RHEA-COMP:17340"/>
        <dbReference type="ChEBI" id="CHEBI:33019"/>
        <dbReference type="ChEBI" id="CHEBI:61560"/>
        <dbReference type="ChEBI" id="CHEBI:173112"/>
        <dbReference type="EC" id="2.7.7.7"/>
    </reaction>
</comment>
<proteinExistence type="predicted"/>
<evidence type="ECO:0000256" key="6">
    <source>
        <dbReference type="ARBA" id="ARBA00022932"/>
    </source>
</evidence>
<dbReference type="PANTHER" id="PTHR11669">
    <property type="entry name" value="REPLICATION FACTOR C / DNA POLYMERASE III GAMMA-TAU SUBUNIT"/>
    <property type="match status" value="1"/>
</dbReference>
<dbReference type="PANTHER" id="PTHR11669:SF8">
    <property type="entry name" value="DNA POLYMERASE III SUBUNIT DELTA"/>
    <property type="match status" value="1"/>
</dbReference>
<dbReference type="GO" id="GO:0003887">
    <property type="term" value="F:DNA-directed DNA polymerase activity"/>
    <property type="evidence" value="ECO:0007669"/>
    <property type="project" value="UniProtKB-KW"/>
</dbReference>
<gene>
    <name evidence="9" type="ORF">A9D01_11415</name>
</gene>
<evidence type="ECO:0000313" key="9">
    <source>
        <dbReference type="EMBL" id="ATZ09260.1"/>
    </source>
</evidence>
<dbReference type="Pfam" id="PF09115">
    <property type="entry name" value="DNApol3-delta_C"/>
    <property type="match status" value="1"/>
</dbReference>
<keyword evidence="6" id="KW-0239">DNA-directed DNA polymerase</keyword>
<sequence>MIYYFSYPSRLGRVNTGSVAQRLADTPAVAHTILAAARAARGEGAPRAMSHSWLFTGPPGAGRSLAALCFAAALMCTSADENGDPGCGQCEACRGVLEQQKHTDLVYVDPQEQFITVGEAREVIGRAASLPSVAPWRVVIFNKADRFRNEAANALLKTVEEPPERTVIIMVAPSEDPQDFSQTLRSRCRHLYIPAPSVDGIVKQLIAEGASEHDARLAAVTSLRHVGRARHLVQDPGVQKRRAMAINLAEEVFRGSQAFQAVTALLKFVETDAKNSRAEQDAEELAKLEQSFGVGAKGKGAARAQRDAKSALKELEDLHKKRAKRRITDGLDMALIDLAGIYRDALMLKVGAQVEMTHPDFAGLAGELAKRVSEDGLLAAQSAIRTCREQLLQNANPQVAFDGMVGRLRLAR</sequence>
<dbReference type="Gene3D" id="3.40.50.300">
    <property type="entry name" value="P-loop containing nucleotide triphosphate hydrolases"/>
    <property type="match status" value="1"/>
</dbReference>
<dbReference type="Pfam" id="PF13177">
    <property type="entry name" value="DNA_pol3_delta2"/>
    <property type="match status" value="1"/>
</dbReference>
<organism evidence="9 10">
    <name type="scientific">Corynebacterium striatum</name>
    <dbReference type="NCBI Taxonomy" id="43770"/>
    <lineage>
        <taxon>Bacteria</taxon>
        <taxon>Bacillati</taxon>
        <taxon>Actinomycetota</taxon>
        <taxon>Actinomycetes</taxon>
        <taxon>Mycobacteriales</taxon>
        <taxon>Corynebacteriaceae</taxon>
        <taxon>Corynebacterium</taxon>
    </lineage>
</organism>
<protein>
    <recommendedName>
        <fullName evidence="2">DNA polymerase III subunit delta'</fullName>
        <ecNumber evidence="1">2.7.7.7</ecNumber>
    </recommendedName>
</protein>
<dbReference type="SUPFAM" id="SSF52540">
    <property type="entry name" value="P-loop containing nucleoside triphosphate hydrolases"/>
    <property type="match status" value="1"/>
</dbReference>
<feature type="domain" description="DNA polymerase III delta subunit C-terminal" evidence="8">
    <location>
        <begin position="338"/>
        <end position="398"/>
    </location>
</feature>
<dbReference type="RefSeq" id="WP_080969933.1">
    <property type="nucleotide sequence ID" value="NZ_CP024931.1"/>
</dbReference>
<keyword evidence="3" id="KW-0808">Transferase</keyword>
<evidence type="ECO:0000259" key="8">
    <source>
        <dbReference type="Pfam" id="PF09115"/>
    </source>
</evidence>
<dbReference type="InterPro" id="IPR027417">
    <property type="entry name" value="P-loop_NTPase"/>
</dbReference>
<evidence type="ECO:0000256" key="2">
    <source>
        <dbReference type="ARBA" id="ARBA00014363"/>
    </source>
</evidence>
<dbReference type="Proteomes" id="UP000231994">
    <property type="component" value="Chromosome"/>
</dbReference>